<dbReference type="InterPro" id="IPR052462">
    <property type="entry name" value="SLIRP/GR-RBP-like"/>
</dbReference>
<dbReference type="PROSITE" id="PS50102">
    <property type="entry name" value="RRM"/>
    <property type="match status" value="1"/>
</dbReference>
<dbReference type="Gene3D" id="3.30.70.330">
    <property type="match status" value="1"/>
</dbReference>
<sequence>MNIYVGNLSQQTSEAKLRDLFATYGEVETVKIITDNITNISKGFGFVEMNNKQDGIKAIQELNESAVDSNSIVVNEARPKSAQPGAFKFNNKKY</sequence>
<evidence type="ECO:0000313" key="4">
    <source>
        <dbReference type="Proteomes" id="UP000289775"/>
    </source>
</evidence>
<evidence type="ECO:0000313" key="3">
    <source>
        <dbReference type="EMBL" id="RYJ43369.1"/>
    </source>
</evidence>
<dbReference type="SUPFAM" id="SSF54928">
    <property type="entry name" value="RNA-binding domain, RBD"/>
    <property type="match status" value="1"/>
</dbReference>
<comment type="caution">
    <text evidence="3">The sequence shown here is derived from an EMBL/GenBank/DDBJ whole genome shotgun (WGS) entry which is preliminary data.</text>
</comment>
<dbReference type="OrthoDB" id="9798855at2"/>
<evidence type="ECO:0000259" key="2">
    <source>
        <dbReference type="PROSITE" id="PS50102"/>
    </source>
</evidence>
<keyword evidence="1" id="KW-0694">RNA-binding</keyword>
<name>A0A444WC30_9FLAO</name>
<dbReference type="SMART" id="SM00360">
    <property type="entry name" value="RRM"/>
    <property type="match status" value="1"/>
</dbReference>
<dbReference type="PANTHER" id="PTHR48027">
    <property type="entry name" value="HETEROGENEOUS NUCLEAR RIBONUCLEOPROTEIN 87F-RELATED"/>
    <property type="match status" value="1"/>
</dbReference>
<feature type="domain" description="RRM" evidence="2">
    <location>
        <begin position="1"/>
        <end position="79"/>
    </location>
</feature>
<dbReference type="InterPro" id="IPR035979">
    <property type="entry name" value="RBD_domain_sf"/>
</dbReference>
<evidence type="ECO:0000256" key="1">
    <source>
        <dbReference type="ARBA" id="ARBA00022884"/>
    </source>
</evidence>
<dbReference type="Pfam" id="PF00076">
    <property type="entry name" value="RRM_1"/>
    <property type="match status" value="1"/>
</dbReference>
<reference evidence="3 4" key="1">
    <citation type="submission" date="2014-12" db="EMBL/GenBank/DDBJ databases">
        <title>Genome sequence of Flavobacterium beibuense RSKm HC5.</title>
        <authorList>
            <person name="Kim J.F."/>
            <person name="Song J.Y."/>
            <person name="Kwak M.-J."/>
            <person name="Lee S.-W."/>
        </authorList>
    </citation>
    <scope>NUCLEOTIDE SEQUENCE [LARGE SCALE GENOMIC DNA]</scope>
    <source>
        <strain evidence="3 4">RSKm HC5</strain>
    </source>
</reference>
<dbReference type="GO" id="GO:0003723">
    <property type="term" value="F:RNA binding"/>
    <property type="evidence" value="ECO:0007669"/>
    <property type="project" value="UniProtKB-KW"/>
</dbReference>
<dbReference type="AlphaFoldDB" id="A0A444WC30"/>
<proteinExistence type="predicted"/>
<gene>
    <name evidence="3" type="ORF">NU09_1707</name>
</gene>
<accession>A0A444WC30</accession>
<dbReference type="RefSeq" id="WP_129750841.1">
    <property type="nucleotide sequence ID" value="NZ_JUIW01000005.1"/>
</dbReference>
<keyword evidence="4" id="KW-1185">Reference proteome</keyword>
<dbReference type="EMBL" id="JUIW01000005">
    <property type="protein sequence ID" value="RYJ43369.1"/>
    <property type="molecule type" value="Genomic_DNA"/>
</dbReference>
<dbReference type="Proteomes" id="UP000289775">
    <property type="component" value="Unassembled WGS sequence"/>
</dbReference>
<dbReference type="InterPro" id="IPR012677">
    <property type="entry name" value="Nucleotide-bd_a/b_plait_sf"/>
</dbReference>
<dbReference type="InterPro" id="IPR000504">
    <property type="entry name" value="RRM_dom"/>
</dbReference>
<protein>
    <submittedName>
        <fullName evidence="3">RRM domain-containing RNA-binding protein</fullName>
    </submittedName>
</protein>
<organism evidence="3 4">
    <name type="scientific">Flavobacterium beibuense</name>
    <dbReference type="NCBI Taxonomy" id="657326"/>
    <lineage>
        <taxon>Bacteria</taxon>
        <taxon>Pseudomonadati</taxon>
        <taxon>Bacteroidota</taxon>
        <taxon>Flavobacteriia</taxon>
        <taxon>Flavobacteriales</taxon>
        <taxon>Flavobacteriaceae</taxon>
        <taxon>Flavobacterium</taxon>
    </lineage>
</organism>